<proteinExistence type="predicted"/>
<dbReference type="RefSeq" id="WP_042680142.1">
    <property type="nucleotide sequence ID" value="NZ_CP006965.1"/>
</dbReference>
<dbReference type="EMBL" id="CP006965">
    <property type="protein sequence ID" value="AHF80008.1"/>
    <property type="molecule type" value="Genomic_DNA"/>
</dbReference>
<reference evidence="2 3" key="1">
    <citation type="journal article" date="2014" name="Int. J. Syst. Evol. Microbiol.">
        <title>Thermococcus paralvinellae sp. nov. and Thermococcus cleftensis sp. nov. of hyperthermophilic heterotrophs from deep-sea hydrothermal vents.</title>
        <authorList>
            <person name="Hensley S.A."/>
            <person name="Jung J.H."/>
            <person name="Park C.S."/>
            <person name="Holden J.F."/>
        </authorList>
    </citation>
    <scope>NUCLEOTIDE SEQUENCE [LARGE SCALE GENOMIC DNA]</scope>
    <source>
        <strain evidence="2 3">ES1</strain>
    </source>
</reference>
<sequence length="195" mass="22351">MDPSSLLAVLFVIIIVLLLWDSVKRYEFEKDEVRTVVLFVAVLFPLILAYIYFEENELLSFVIALLILAALIWSVWKSLKSIKLERIAKNLDKFYRTNTLNGLIFGVAMLIQWHLMGSPLFAVLGILWFAVSAFAMLRKAEAVIATIGGMFIILGIILLTFHDLLMKVFGVGMIMYSFVSIKTAKEVREWKRREL</sequence>
<accession>W0I6J5</accession>
<keyword evidence="3" id="KW-1185">Reference proteome</keyword>
<feature type="transmembrane region" description="Helical" evidence="1">
    <location>
        <begin position="59"/>
        <end position="76"/>
    </location>
</feature>
<evidence type="ECO:0000313" key="3">
    <source>
        <dbReference type="Proteomes" id="UP000019027"/>
    </source>
</evidence>
<dbReference type="HOGENOM" id="CLU_1393640_0_0_2"/>
<feature type="transmembrane region" description="Helical" evidence="1">
    <location>
        <begin position="120"/>
        <end position="137"/>
    </location>
</feature>
<dbReference type="Proteomes" id="UP000019027">
    <property type="component" value="Chromosome"/>
</dbReference>
<evidence type="ECO:0000313" key="2">
    <source>
        <dbReference type="EMBL" id="AHF80008.1"/>
    </source>
</evidence>
<dbReference type="AlphaFoldDB" id="W0I6J5"/>
<name>W0I6J5_9EURY</name>
<keyword evidence="1" id="KW-0812">Transmembrane</keyword>
<feature type="transmembrane region" description="Helical" evidence="1">
    <location>
        <begin position="6"/>
        <end position="23"/>
    </location>
</feature>
<keyword evidence="1" id="KW-1133">Transmembrane helix</keyword>
<dbReference type="KEGG" id="ths:TES1_0620"/>
<gene>
    <name evidence="2" type="ORF">TES1_0620</name>
</gene>
<organism evidence="2 3">
    <name type="scientific">Thermococcus paralvinellae</name>
    <dbReference type="NCBI Taxonomy" id="582419"/>
    <lineage>
        <taxon>Archaea</taxon>
        <taxon>Methanobacteriati</taxon>
        <taxon>Methanobacteriota</taxon>
        <taxon>Thermococci</taxon>
        <taxon>Thermococcales</taxon>
        <taxon>Thermococcaceae</taxon>
        <taxon>Thermococcus</taxon>
    </lineage>
</organism>
<feature type="transmembrane region" description="Helical" evidence="1">
    <location>
        <begin position="35"/>
        <end position="53"/>
    </location>
</feature>
<protein>
    <submittedName>
        <fullName evidence="2">Uncharacterized protein</fullName>
    </submittedName>
</protein>
<dbReference type="OrthoDB" id="377046at2157"/>
<evidence type="ECO:0000256" key="1">
    <source>
        <dbReference type="SAM" id="Phobius"/>
    </source>
</evidence>
<dbReference type="STRING" id="582419.TES1_0620"/>
<feature type="transmembrane region" description="Helical" evidence="1">
    <location>
        <begin position="97"/>
        <end position="114"/>
    </location>
</feature>
<feature type="transmembrane region" description="Helical" evidence="1">
    <location>
        <begin position="142"/>
        <end position="162"/>
    </location>
</feature>
<keyword evidence="1" id="KW-0472">Membrane</keyword>
<dbReference type="GeneID" id="24906549"/>